<organism evidence="1 2">
    <name type="scientific">Christiangramia crocea</name>
    <dbReference type="NCBI Taxonomy" id="2904124"/>
    <lineage>
        <taxon>Bacteria</taxon>
        <taxon>Pseudomonadati</taxon>
        <taxon>Bacteroidota</taxon>
        <taxon>Flavobacteriia</taxon>
        <taxon>Flavobacteriales</taxon>
        <taxon>Flavobacteriaceae</taxon>
        <taxon>Christiangramia</taxon>
    </lineage>
</organism>
<evidence type="ECO:0000313" key="1">
    <source>
        <dbReference type="EMBL" id="MCG9971004.1"/>
    </source>
</evidence>
<evidence type="ECO:0008006" key="3">
    <source>
        <dbReference type="Google" id="ProtNLM"/>
    </source>
</evidence>
<name>A0A9X1UVC6_9FLAO</name>
<dbReference type="Proteomes" id="UP001139344">
    <property type="component" value="Unassembled WGS sequence"/>
</dbReference>
<keyword evidence="2" id="KW-1185">Reference proteome</keyword>
<dbReference type="EMBL" id="JAJSON010000014">
    <property type="protein sequence ID" value="MCG9971004.1"/>
    <property type="molecule type" value="Genomic_DNA"/>
</dbReference>
<evidence type="ECO:0000313" key="2">
    <source>
        <dbReference type="Proteomes" id="UP001139344"/>
    </source>
</evidence>
<dbReference type="Gene3D" id="3.40.50.300">
    <property type="entry name" value="P-loop containing nucleotide triphosphate hydrolases"/>
    <property type="match status" value="1"/>
</dbReference>
<comment type="caution">
    <text evidence="1">The sequence shown here is derived from an EMBL/GenBank/DDBJ whole genome shotgun (WGS) entry which is preliminary data.</text>
</comment>
<reference evidence="1" key="1">
    <citation type="submission" date="2021-12" db="EMBL/GenBank/DDBJ databases">
        <title>Description of Gramella crocea sp. nov., a new bacterium isolated from activated sludge.</title>
        <authorList>
            <person name="Zhang X."/>
        </authorList>
    </citation>
    <scope>NUCLEOTIDE SEQUENCE</scope>
    <source>
        <strain evidence="1">YB25</strain>
    </source>
</reference>
<protein>
    <recommendedName>
        <fullName evidence="3">PBSX family phage terminase large subunit</fullName>
    </recommendedName>
</protein>
<dbReference type="InterPro" id="IPR027417">
    <property type="entry name" value="P-loop_NTPase"/>
</dbReference>
<dbReference type="Gene3D" id="3.30.420.240">
    <property type="match status" value="1"/>
</dbReference>
<dbReference type="AlphaFoldDB" id="A0A9X1UVC6"/>
<gene>
    <name evidence="1" type="ORF">LU635_05085</name>
</gene>
<proteinExistence type="predicted"/>
<dbReference type="RefSeq" id="WP_240096880.1">
    <property type="nucleotide sequence ID" value="NZ_JAJSON010000014.1"/>
</dbReference>
<sequence length="443" mass="51235">MTPKQEQAITLLNDDTTLFVGYGGSARSGKTVLECFCAIFDCLAYPEVAWGMARKELVNLKRTVVKTLFNSFAFYGLKKDVDYKYNQQLNIITFSNGSEIFLIDSAYKPTDPLFLRFGGYELTRCAHDESNESMYEAIRILFTRTGWRNNLKYGLKKKMLETFNPDKGHVYSRYYKPFKTDKEKEHVKFIPALPSDNPHPSVKEWIEDIKKEGHKITIERLINGNFDYDDDPHALCSYDDIIAVFKNDHVKEGQRYLTADIARLGSDKAIVKVWEGWKVIDYKVYEISKTTEIQDCINLYRVMYGIPKHHCIADQDGVGGGVVDNCDIIGFVNNAKPFREDAGEDYKKPEYNNLQTQCGFYLAKMVNEHQLYLAADYSEAEKEEIIEELGQLKNHKADQDGKVYLLPKKDIKENIGRSPDWRDTLLMRAYFDLNQSDDYFISY</sequence>
<accession>A0A9X1UVC6</accession>